<dbReference type="CDD" id="cd03696">
    <property type="entry name" value="SelB_II"/>
    <property type="match status" value="1"/>
</dbReference>
<dbReference type="SUPFAM" id="SSF46785">
    <property type="entry name" value="Winged helix' DNA-binding domain"/>
    <property type="match status" value="2"/>
</dbReference>
<dbReference type="PROSITE" id="PS00301">
    <property type="entry name" value="G_TR_1"/>
    <property type="match status" value="1"/>
</dbReference>
<dbReference type="Gene3D" id="2.40.30.10">
    <property type="entry name" value="Translation factors"/>
    <property type="match status" value="2"/>
</dbReference>
<organism evidence="10 11">
    <name type="scientific">Eiseniibacteriota bacterium</name>
    <dbReference type="NCBI Taxonomy" id="2212470"/>
    <lineage>
        <taxon>Bacteria</taxon>
        <taxon>Candidatus Eiseniibacteriota</taxon>
    </lineage>
</organism>
<dbReference type="NCBIfam" id="TIGR00231">
    <property type="entry name" value="small_GTP"/>
    <property type="match status" value="1"/>
</dbReference>
<dbReference type="PANTHER" id="PTHR43721">
    <property type="entry name" value="ELONGATION FACTOR TU-RELATED"/>
    <property type="match status" value="1"/>
</dbReference>
<proteinExistence type="predicted"/>
<dbReference type="GO" id="GO:0003746">
    <property type="term" value="F:translation elongation factor activity"/>
    <property type="evidence" value="ECO:0007669"/>
    <property type="project" value="UniProtKB-KW"/>
</dbReference>
<dbReference type="CDD" id="cd04171">
    <property type="entry name" value="SelB"/>
    <property type="match status" value="1"/>
</dbReference>
<dbReference type="GO" id="GO:0001514">
    <property type="term" value="P:selenocysteine incorporation"/>
    <property type="evidence" value="ECO:0007669"/>
    <property type="project" value="InterPro"/>
</dbReference>
<dbReference type="SUPFAM" id="SSF50447">
    <property type="entry name" value="Translation proteins"/>
    <property type="match status" value="1"/>
</dbReference>
<dbReference type="Pfam" id="PF03144">
    <property type="entry name" value="GTP_EFTU_D2"/>
    <property type="match status" value="1"/>
</dbReference>
<dbReference type="GO" id="GO:0005829">
    <property type="term" value="C:cytosol"/>
    <property type="evidence" value="ECO:0007669"/>
    <property type="project" value="TreeGrafter"/>
</dbReference>
<dbReference type="Pfam" id="PF00009">
    <property type="entry name" value="GTP_EFTU"/>
    <property type="match status" value="1"/>
</dbReference>
<dbReference type="SUPFAM" id="SSF52540">
    <property type="entry name" value="P-loop containing nucleoside triphosphate hydrolases"/>
    <property type="match status" value="1"/>
</dbReference>
<dbReference type="InterPro" id="IPR036390">
    <property type="entry name" value="WH_DNA-bd_sf"/>
</dbReference>
<keyword evidence="3" id="KW-0963">Cytoplasm</keyword>
<dbReference type="InterPro" id="IPR036388">
    <property type="entry name" value="WH-like_DNA-bd_sf"/>
</dbReference>
<dbReference type="InterPro" id="IPR004161">
    <property type="entry name" value="EFTu-like_2"/>
</dbReference>
<keyword evidence="10" id="KW-0251">Elongation factor</keyword>
<evidence type="ECO:0000256" key="8">
    <source>
        <dbReference type="ARBA" id="ARBA00031615"/>
    </source>
</evidence>
<dbReference type="InterPro" id="IPR050055">
    <property type="entry name" value="EF-Tu_GTPase"/>
</dbReference>
<dbReference type="GO" id="GO:0005525">
    <property type="term" value="F:GTP binding"/>
    <property type="evidence" value="ECO:0007669"/>
    <property type="project" value="UniProtKB-KW"/>
</dbReference>
<evidence type="ECO:0000256" key="6">
    <source>
        <dbReference type="ARBA" id="ARBA00023134"/>
    </source>
</evidence>
<keyword evidence="4" id="KW-0547">Nucleotide-binding</keyword>
<dbReference type="Pfam" id="PF09107">
    <property type="entry name" value="WHD_3rd_SelB"/>
    <property type="match status" value="1"/>
</dbReference>
<dbReference type="Proteomes" id="UP000777784">
    <property type="component" value="Unassembled WGS sequence"/>
</dbReference>
<dbReference type="CDD" id="cd15491">
    <property type="entry name" value="selB_III"/>
    <property type="match status" value="1"/>
</dbReference>
<dbReference type="InterPro" id="IPR005225">
    <property type="entry name" value="Small_GTP-bd"/>
</dbReference>
<evidence type="ECO:0000256" key="5">
    <source>
        <dbReference type="ARBA" id="ARBA00022917"/>
    </source>
</evidence>
<dbReference type="EMBL" id="JAHJDP010000011">
    <property type="protein sequence ID" value="MBU2689533.1"/>
    <property type="molecule type" value="Genomic_DNA"/>
</dbReference>
<evidence type="ECO:0000313" key="10">
    <source>
        <dbReference type="EMBL" id="MBU2689533.1"/>
    </source>
</evidence>
<dbReference type="NCBIfam" id="TIGR00475">
    <property type="entry name" value="selB"/>
    <property type="match status" value="1"/>
</dbReference>
<sequence length="662" mass="73478">MAKPVKPPQASDPRGPIRPLILGTAGHIDHGKTLLIKLLSGTDTDRLVEEKKRGISIELGFASLTTPGGHKLGIVDVPGHERFIRAMLAGAAGIDVILFIIAADEGVMPQTREHMDIIELLGINRGVIALTKIDLVDDEWLELVTEEVREYLQKTPLAGAPIVPISSVTGAGKDELLAAIDELIPQVELEERGRFPRLPVDRIFIMEGFGTVVTGTLWAGRLREGDPVWIFPQGIETRIKALQVHGERVPEAVAGQRTAVSLHAVEKEALSRGDWVTSREDAEPHQMVDAKVRCLSSAPRELKNGSRIRFHLGAAEVLGRLILIDRESLAPGQEGWAQIRLETPILAERGDRFVIRSYSPAHTIAGGTVVLAENKRRRRHRAEDLDTLKVAEKGTPEERVTDSLRKQQAKGHSMEELCRAVGQSREEVVEIVEGLVKSEQVLIVGKDHLVLPEAVDSAGDLLKETLSCFQKENPLRWGMTKSELKSRLSDRIHPHVVELWVQRMLDGGRLFARKDRLRWDADDIKLTPELQELREKVLDDLLKRGFVGPHQKELLEAVTSNVGAKTAKIAPELVALLMEEGAIVRVPPDILFHCDVVKKVPEAVEKYFASGKTEMSIAQFKDILGVSRKQAVPLLEYLDKERYTMRQGDVRTPGTRLSRGED</sequence>
<dbReference type="InterPro" id="IPR027417">
    <property type="entry name" value="P-loop_NTPase"/>
</dbReference>
<dbReference type="SUPFAM" id="SSF50465">
    <property type="entry name" value="EF-Tu/eEF-1alpha/eIF2-gamma C-terminal domain"/>
    <property type="match status" value="1"/>
</dbReference>
<comment type="caution">
    <text evidence="10">The sequence shown here is derived from an EMBL/GenBank/DDBJ whole genome shotgun (WGS) entry which is preliminary data.</text>
</comment>
<evidence type="ECO:0000256" key="3">
    <source>
        <dbReference type="ARBA" id="ARBA00022490"/>
    </source>
</evidence>
<evidence type="ECO:0000256" key="2">
    <source>
        <dbReference type="ARBA" id="ARBA00015953"/>
    </source>
</evidence>
<dbReference type="PANTHER" id="PTHR43721:SF22">
    <property type="entry name" value="ELONGATION FACTOR TU, MITOCHONDRIAL"/>
    <property type="match status" value="1"/>
</dbReference>
<dbReference type="InterPro" id="IPR015191">
    <property type="entry name" value="SelB_WHD4"/>
</dbReference>
<dbReference type="GO" id="GO:0003723">
    <property type="term" value="F:RNA binding"/>
    <property type="evidence" value="ECO:0007669"/>
    <property type="project" value="InterPro"/>
</dbReference>
<dbReference type="InterPro" id="IPR009001">
    <property type="entry name" value="Transl_elong_EF1A/Init_IF2_C"/>
</dbReference>
<dbReference type="InterPro" id="IPR004535">
    <property type="entry name" value="Transl_elong_SelB"/>
</dbReference>
<dbReference type="InterPro" id="IPR000795">
    <property type="entry name" value="T_Tr_GTP-bd_dom"/>
</dbReference>
<dbReference type="Gene3D" id="1.10.10.2770">
    <property type="match status" value="1"/>
</dbReference>
<protein>
    <recommendedName>
        <fullName evidence="2">Selenocysteine-specific elongation factor</fullName>
    </recommendedName>
    <alternativeName>
        <fullName evidence="8">SelB translation factor</fullName>
    </alternativeName>
</protein>
<dbReference type="PROSITE" id="PS51722">
    <property type="entry name" value="G_TR_2"/>
    <property type="match status" value="1"/>
</dbReference>
<evidence type="ECO:0000256" key="4">
    <source>
        <dbReference type="ARBA" id="ARBA00022741"/>
    </source>
</evidence>
<dbReference type="PRINTS" id="PR00315">
    <property type="entry name" value="ELONGATNFCT"/>
</dbReference>
<dbReference type="InterPro" id="IPR057335">
    <property type="entry name" value="Beta-barrel_SelB"/>
</dbReference>
<dbReference type="InterPro" id="IPR031157">
    <property type="entry name" value="G_TR_CS"/>
</dbReference>
<comment type="function">
    <text evidence="7">Translation factor necessary for the incorporation of selenocysteine into proteins. It probably replaces EF-Tu for the insertion of selenocysteine directed by the UGA codon. SelB binds GTP and GDP.</text>
</comment>
<accession>A0A948RTZ8</accession>
<keyword evidence="6" id="KW-0342">GTP-binding</keyword>
<keyword evidence="5" id="KW-0648">Protein biosynthesis</keyword>
<dbReference type="AlphaFoldDB" id="A0A948RTZ8"/>
<evidence type="ECO:0000259" key="9">
    <source>
        <dbReference type="PROSITE" id="PS51722"/>
    </source>
</evidence>
<dbReference type="InterPro" id="IPR009000">
    <property type="entry name" value="Transl_B-barrel_sf"/>
</dbReference>
<evidence type="ECO:0000256" key="1">
    <source>
        <dbReference type="ARBA" id="ARBA00004496"/>
    </source>
</evidence>
<evidence type="ECO:0000313" key="11">
    <source>
        <dbReference type="Proteomes" id="UP000777784"/>
    </source>
</evidence>
<evidence type="ECO:0000256" key="7">
    <source>
        <dbReference type="ARBA" id="ARBA00025526"/>
    </source>
</evidence>
<dbReference type="Pfam" id="PF25461">
    <property type="entry name" value="Beta-barrel_SelB"/>
    <property type="match status" value="1"/>
</dbReference>
<dbReference type="GO" id="GO:0003924">
    <property type="term" value="F:GTPase activity"/>
    <property type="evidence" value="ECO:0007669"/>
    <property type="project" value="InterPro"/>
</dbReference>
<dbReference type="InterPro" id="IPR015190">
    <property type="entry name" value="Elong_fac_SelB-wing-hlx_typ-2"/>
</dbReference>
<name>A0A948RTZ8_UNCEI</name>
<dbReference type="Gene3D" id="1.10.10.10">
    <property type="entry name" value="Winged helix-like DNA-binding domain superfamily/Winged helix DNA-binding domain"/>
    <property type="match status" value="1"/>
</dbReference>
<reference evidence="10" key="1">
    <citation type="submission" date="2021-05" db="EMBL/GenBank/DDBJ databases">
        <title>Energy efficiency and biological interactions define the core microbiome of deep oligotrophic groundwater.</title>
        <authorList>
            <person name="Mehrshad M."/>
            <person name="Lopez-Fernandez M."/>
            <person name="Bell E."/>
            <person name="Bernier-Latmani R."/>
            <person name="Bertilsson S."/>
            <person name="Dopson M."/>
        </authorList>
    </citation>
    <scope>NUCLEOTIDE SEQUENCE</scope>
    <source>
        <strain evidence="10">Modern_marine.mb.64</strain>
    </source>
</reference>
<dbReference type="Pfam" id="PF09106">
    <property type="entry name" value="WHD_2nd_SelB"/>
    <property type="match status" value="1"/>
</dbReference>
<comment type="subcellular location">
    <subcellularLocation>
        <location evidence="1">Cytoplasm</location>
    </subcellularLocation>
</comment>
<dbReference type="Gene3D" id="3.40.50.300">
    <property type="entry name" value="P-loop containing nucleotide triphosphate hydrolases"/>
    <property type="match status" value="1"/>
</dbReference>
<gene>
    <name evidence="10" type="primary">selB</name>
    <name evidence="10" type="ORF">KJ970_01275</name>
</gene>
<feature type="domain" description="Tr-type G" evidence="9">
    <location>
        <begin position="17"/>
        <end position="190"/>
    </location>
</feature>